<name>W7CPP8_9LIST</name>
<keyword evidence="2" id="KW-1133">Transmembrane helix</keyword>
<dbReference type="OrthoDB" id="9812495at2"/>
<keyword evidence="2" id="KW-0472">Membrane</keyword>
<dbReference type="AlphaFoldDB" id="W7CPP8"/>
<feature type="transmembrane region" description="Helical" evidence="2">
    <location>
        <begin position="128"/>
        <end position="149"/>
    </location>
</feature>
<dbReference type="InterPro" id="IPR010982">
    <property type="entry name" value="Lambda_DNA-bd_dom_sf"/>
</dbReference>
<evidence type="ECO:0000256" key="2">
    <source>
        <dbReference type="SAM" id="Phobius"/>
    </source>
</evidence>
<feature type="domain" description="HTH cro/C1-type" evidence="3">
    <location>
        <begin position="6"/>
        <end position="60"/>
    </location>
</feature>
<accession>W7CPP8</accession>
<dbReference type="Gene3D" id="1.10.260.40">
    <property type="entry name" value="lambda repressor-like DNA-binding domains"/>
    <property type="match status" value="1"/>
</dbReference>
<feature type="transmembrane region" description="Helical" evidence="2">
    <location>
        <begin position="99"/>
        <end position="116"/>
    </location>
</feature>
<evidence type="ECO:0000313" key="5">
    <source>
        <dbReference type="Proteomes" id="UP000019243"/>
    </source>
</evidence>
<evidence type="ECO:0000256" key="1">
    <source>
        <dbReference type="ARBA" id="ARBA00023125"/>
    </source>
</evidence>
<evidence type="ECO:0000259" key="3">
    <source>
        <dbReference type="PROSITE" id="PS50943"/>
    </source>
</evidence>
<dbReference type="EMBL" id="AODH01000010">
    <property type="protein sequence ID" value="EUJ41629.1"/>
    <property type="molecule type" value="Genomic_DNA"/>
</dbReference>
<proteinExistence type="predicted"/>
<dbReference type="SMART" id="SM00530">
    <property type="entry name" value="HTH_XRE"/>
    <property type="match status" value="1"/>
</dbReference>
<protein>
    <recommendedName>
        <fullName evidence="3">HTH cro/C1-type domain-containing protein</fullName>
    </recommendedName>
</protein>
<sequence length="151" mass="17270">MLGANIRKYRKLKGYSQAFVAQHLHVTPQTISKWETNKSMPDVGSLYQLALFLDVSFEQLLGPLNESEPALPVPTGWLWCNPVVSSCLIMTLNLLQQQLPLVLLLLLFLIGSYVMVRPWLKPMYIRHYTILFAGLNFSLLLYLCSLVLFNK</sequence>
<dbReference type="PROSITE" id="PS50943">
    <property type="entry name" value="HTH_CROC1"/>
    <property type="match status" value="1"/>
</dbReference>
<gene>
    <name evidence="4" type="ORF">BCAMP_03085</name>
</gene>
<dbReference type="RefSeq" id="WP_051456832.1">
    <property type="nucleotide sequence ID" value="NZ_AODH01000010.1"/>
</dbReference>
<dbReference type="SUPFAM" id="SSF47413">
    <property type="entry name" value="lambda repressor-like DNA-binding domains"/>
    <property type="match status" value="1"/>
</dbReference>
<dbReference type="PANTHER" id="PTHR46558:SF4">
    <property type="entry name" value="DNA-BIDING PHAGE PROTEIN"/>
    <property type="match status" value="1"/>
</dbReference>
<evidence type="ECO:0000313" key="4">
    <source>
        <dbReference type="EMBL" id="EUJ41629.1"/>
    </source>
</evidence>
<comment type="caution">
    <text evidence="4">The sequence shown here is derived from an EMBL/GenBank/DDBJ whole genome shotgun (WGS) entry which is preliminary data.</text>
</comment>
<dbReference type="PANTHER" id="PTHR46558">
    <property type="entry name" value="TRACRIPTIONAL REGULATORY PROTEIN-RELATED-RELATED"/>
    <property type="match status" value="1"/>
</dbReference>
<organism evidence="4 5">
    <name type="scientific">Brochothrix campestris FSL F6-1037</name>
    <dbReference type="NCBI Taxonomy" id="1265861"/>
    <lineage>
        <taxon>Bacteria</taxon>
        <taxon>Bacillati</taxon>
        <taxon>Bacillota</taxon>
        <taxon>Bacilli</taxon>
        <taxon>Bacillales</taxon>
        <taxon>Listeriaceae</taxon>
        <taxon>Brochothrix</taxon>
    </lineage>
</organism>
<dbReference type="GO" id="GO:0003677">
    <property type="term" value="F:DNA binding"/>
    <property type="evidence" value="ECO:0007669"/>
    <property type="project" value="UniProtKB-KW"/>
</dbReference>
<keyword evidence="2" id="KW-0812">Transmembrane</keyword>
<dbReference type="InterPro" id="IPR001387">
    <property type="entry name" value="Cro/C1-type_HTH"/>
</dbReference>
<dbReference type="Pfam" id="PF01381">
    <property type="entry name" value="HTH_3"/>
    <property type="match status" value="1"/>
</dbReference>
<dbReference type="STRING" id="1265861.BCAMP_03085"/>
<reference evidence="4 5" key="1">
    <citation type="submission" date="2012-12" db="EMBL/GenBank/DDBJ databases">
        <title>Novel taxa of Listeriaceae from agricultural environments in the United States.</title>
        <authorList>
            <person name="den Bakker H.C."/>
            <person name="Allred A."/>
            <person name="Warchocki S."/>
            <person name="Wright E.M."/>
            <person name="Burrell A."/>
            <person name="Nightingale K.K."/>
            <person name="Kephart D."/>
            <person name="Wiedmann M."/>
        </authorList>
    </citation>
    <scope>NUCLEOTIDE SEQUENCE [LARGE SCALE GENOMIC DNA]</scope>
    <source>
        <strain evidence="4 5">FSL F6-1037</strain>
    </source>
</reference>
<dbReference type="CDD" id="cd00093">
    <property type="entry name" value="HTH_XRE"/>
    <property type="match status" value="1"/>
</dbReference>
<keyword evidence="5" id="KW-1185">Reference proteome</keyword>
<keyword evidence="1" id="KW-0238">DNA-binding</keyword>
<dbReference type="Proteomes" id="UP000019243">
    <property type="component" value="Unassembled WGS sequence"/>
</dbReference>